<dbReference type="Gene3D" id="1.10.10.60">
    <property type="entry name" value="Homeodomain-like"/>
    <property type="match status" value="1"/>
</dbReference>
<evidence type="ECO:0000313" key="1">
    <source>
        <dbReference type="EMBL" id="KKK75810.1"/>
    </source>
</evidence>
<proteinExistence type="predicted"/>
<protein>
    <submittedName>
        <fullName evidence="1">Uncharacterized protein</fullName>
    </submittedName>
</protein>
<gene>
    <name evidence="1" type="ORF">LCGC14_2869970</name>
</gene>
<reference evidence="1" key="1">
    <citation type="journal article" date="2015" name="Nature">
        <title>Complex archaea that bridge the gap between prokaryotes and eukaryotes.</title>
        <authorList>
            <person name="Spang A."/>
            <person name="Saw J.H."/>
            <person name="Jorgensen S.L."/>
            <person name="Zaremba-Niedzwiedzka K."/>
            <person name="Martijn J."/>
            <person name="Lind A.E."/>
            <person name="van Eijk R."/>
            <person name="Schleper C."/>
            <person name="Guy L."/>
            <person name="Ettema T.J."/>
        </authorList>
    </citation>
    <scope>NUCLEOTIDE SEQUENCE</scope>
</reference>
<feature type="non-terminal residue" evidence="1">
    <location>
        <position position="172"/>
    </location>
</feature>
<dbReference type="EMBL" id="LAZR01055690">
    <property type="protein sequence ID" value="KKK75810.1"/>
    <property type="molecule type" value="Genomic_DNA"/>
</dbReference>
<dbReference type="Gene3D" id="3.40.960.10">
    <property type="entry name" value="VSR Endonuclease"/>
    <property type="match status" value="1"/>
</dbReference>
<comment type="caution">
    <text evidence="1">The sequence shown here is derived from an EMBL/GenBank/DDBJ whole genome shotgun (WGS) entry which is preliminary data.</text>
</comment>
<name>A0A0F8YPW9_9ZZZZ</name>
<organism evidence="1">
    <name type="scientific">marine sediment metagenome</name>
    <dbReference type="NCBI Taxonomy" id="412755"/>
    <lineage>
        <taxon>unclassified sequences</taxon>
        <taxon>metagenomes</taxon>
        <taxon>ecological metagenomes</taxon>
    </lineage>
</organism>
<accession>A0A0F8YPW9</accession>
<sequence length="172" mass="20382">MKKKYLGILTKRFLEKEYTKNKKSTKAIAKMLDCHKDTVLNKLNKFKKFLRLGCKDKKLTLKHKKKLSKAHKGIITWNTGLTKKTDKRVMNHSIILKEIWNKPEYVQFAKERRAKIIYPIKDSSIEIIIQNFLKLLHIEFITHYYISEITHSYQCDILIPSKKIIIEADGSY</sequence>
<dbReference type="AlphaFoldDB" id="A0A0F8YPW9"/>